<dbReference type="Proteomes" id="UP000021175">
    <property type="component" value="Unassembled WGS sequence"/>
</dbReference>
<evidence type="ECO:0000313" key="2">
    <source>
        <dbReference type="EMBL" id="EYB12133.1"/>
    </source>
</evidence>
<evidence type="ECO:0000313" key="3">
    <source>
        <dbReference type="Proteomes" id="UP000021175"/>
    </source>
</evidence>
<evidence type="ECO:0008006" key="4">
    <source>
        <dbReference type="Google" id="ProtNLM"/>
    </source>
</evidence>
<dbReference type="EMBL" id="JGEU01000010">
    <property type="protein sequence ID" value="EYB12133.1"/>
    <property type="molecule type" value="Genomic_DNA"/>
</dbReference>
<sequence>MLHPPSSILICCLSSCVLAASTLPCSNSSRRKWDGFLPASLIRFMTVFHSASVSLVDMVFVRALPFTALGRPPLFLVS</sequence>
<feature type="signal peptide" evidence="1">
    <location>
        <begin position="1"/>
        <end position="19"/>
    </location>
</feature>
<feature type="chain" id="PRO_5044497848" description="Lipoprotein" evidence="1">
    <location>
        <begin position="20"/>
        <end position="78"/>
    </location>
</feature>
<name>A0AB73ASD7_BACFG</name>
<proteinExistence type="predicted"/>
<protein>
    <recommendedName>
        <fullName evidence="4">Lipoprotein</fullName>
    </recommendedName>
</protein>
<dbReference type="AlphaFoldDB" id="A0AB73ASD7"/>
<gene>
    <name evidence="2" type="ORF">M119_4722</name>
</gene>
<reference evidence="2 3" key="1">
    <citation type="submission" date="2014-02" db="EMBL/GenBank/DDBJ databases">
        <authorList>
            <person name="Sears C."/>
            <person name="Carroll K."/>
            <person name="Sack B.R."/>
            <person name="Qadri F."/>
            <person name="Myers L.L."/>
            <person name="Chung G.-T."/>
            <person name="Escheverria P."/>
            <person name="Fraser C.M."/>
            <person name="Sadzewicz L."/>
            <person name="Shefchek K.A."/>
            <person name="Tallon L."/>
            <person name="Das S.P."/>
            <person name="Daugherty S."/>
            <person name="Mongodin E.F."/>
        </authorList>
    </citation>
    <scope>NUCLEOTIDE SEQUENCE [LARGE SCALE GENOMIC DNA]</scope>
    <source>
        <strain evidence="2 3">3783N1-6</strain>
    </source>
</reference>
<organism evidence="2 3">
    <name type="scientific">Bacteroides fragilis str. 3783N1-6</name>
    <dbReference type="NCBI Taxonomy" id="1339310"/>
    <lineage>
        <taxon>Bacteria</taxon>
        <taxon>Pseudomonadati</taxon>
        <taxon>Bacteroidota</taxon>
        <taxon>Bacteroidia</taxon>
        <taxon>Bacteroidales</taxon>
        <taxon>Bacteroidaceae</taxon>
        <taxon>Bacteroides</taxon>
    </lineage>
</organism>
<evidence type="ECO:0000256" key="1">
    <source>
        <dbReference type="SAM" id="SignalP"/>
    </source>
</evidence>
<comment type="caution">
    <text evidence="2">The sequence shown here is derived from an EMBL/GenBank/DDBJ whole genome shotgun (WGS) entry which is preliminary data.</text>
</comment>
<keyword evidence="1" id="KW-0732">Signal</keyword>
<accession>A0AB73ASD7</accession>